<keyword evidence="2" id="KW-1185">Reference proteome</keyword>
<dbReference type="Proteomes" id="UP000054721">
    <property type="component" value="Unassembled WGS sequence"/>
</dbReference>
<organism evidence="1 2">
    <name type="scientific">Trichinella nativa</name>
    <dbReference type="NCBI Taxonomy" id="6335"/>
    <lineage>
        <taxon>Eukaryota</taxon>
        <taxon>Metazoa</taxon>
        <taxon>Ecdysozoa</taxon>
        <taxon>Nematoda</taxon>
        <taxon>Enoplea</taxon>
        <taxon>Dorylaimia</taxon>
        <taxon>Trichinellida</taxon>
        <taxon>Trichinellidae</taxon>
        <taxon>Trichinella</taxon>
    </lineage>
</organism>
<dbReference type="EMBL" id="JYDW01000254">
    <property type="protein sequence ID" value="KRZ50678.1"/>
    <property type="molecule type" value="Genomic_DNA"/>
</dbReference>
<protein>
    <submittedName>
        <fullName evidence="1">Uncharacterized protein</fullName>
    </submittedName>
</protein>
<comment type="caution">
    <text evidence="1">The sequence shown here is derived from an EMBL/GenBank/DDBJ whole genome shotgun (WGS) entry which is preliminary data.</text>
</comment>
<name>A0A0V1KUB2_9BILA</name>
<accession>A0A0V1KUB2</accession>
<proteinExistence type="predicted"/>
<gene>
    <name evidence="1" type="ORF">T02_10251</name>
</gene>
<reference evidence="1 2" key="1">
    <citation type="submission" date="2015-05" db="EMBL/GenBank/DDBJ databases">
        <title>Evolution of Trichinella species and genotypes.</title>
        <authorList>
            <person name="Korhonen P.K."/>
            <person name="Edoardo P."/>
            <person name="Giuseppe L.R."/>
            <person name="Gasser R.B."/>
        </authorList>
    </citation>
    <scope>NUCLEOTIDE SEQUENCE [LARGE SCALE GENOMIC DNA]</scope>
    <source>
        <strain evidence="1">ISS10</strain>
    </source>
</reference>
<evidence type="ECO:0000313" key="1">
    <source>
        <dbReference type="EMBL" id="KRZ50678.1"/>
    </source>
</evidence>
<evidence type="ECO:0000313" key="2">
    <source>
        <dbReference type="Proteomes" id="UP000054721"/>
    </source>
</evidence>
<sequence>MGILPTIAKVVDIDPLGTINGHQKKGTKQRDRLNLKMRGLPLKLTSLQPNITAHAATHQTHPSHQRCQVVK</sequence>
<dbReference type="AlphaFoldDB" id="A0A0V1KUB2"/>